<evidence type="ECO:0000256" key="1">
    <source>
        <dbReference type="SAM" id="Phobius"/>
    </source>
</evidence>
<accession>A0A0Q0YVM6</accession>
<gene>
    <name evidence="2" type="ORF">Clow_01310</name>
</gene>
<keyword evidence="1" id="KW-0472">Membrane</keyword>
<evidence type="ECO:0000313" key="2">
    <source>
        <dbReference type="EMBL" id="KQB86390.1"/>
    </source>
</evidence>
<feature type="transmembrane region" description="Helical" evidence="1">
    <location>
        <begin position="63"/>
        <end position="85"/>
    </location>
</feature>
<keyword evidence="1" id="KW-1133">Transmembrane helix</keyword>
<protein>
    <submittedName>
        <fullName evidence="2">Uncharacterized protein</fullName>
    </submittedName>
</protein>
<organism evidence="2 3">
    <name type="scientific">Corynebacterium lowii</name>
    <dbReference type="NCBI Taxonomy" id="1544413"/>
    <lineage>
        <taxon>Bacteria</taxon>
        <taxon>Bacillati</taxon>
        <taxon>Actinomycetota</taxon>
        <taxon>Actinomycetes</taxon>
        <taxon>Mycobacteriales</taxon>
        <taxon>Corynebacteriaceae</taxon>
        <taxon>Corynebacterium</taxon>
    </lineage>
</organism>
<evidence type="ECO:0000313" key="3">
    <source>
        <dbReference type="Proteomes" id="UP000050488"/>
    </source>
</evidence>
<feature type="transmembrane region" description="Helical" evidence="1">
    <location>
        <begin position="7"/>
        <end position="26"/>
    </location>
</feature>
<comment type="caution">
    <text evidence="2">The sequence shown here is derived from an EMBL/GenBank/DDBJ whole genome shotgun (WGS) entry which is preliminary data.</text>
</comment>
<name>A0A0Q0YVM6_9CORY</name>
<dbReference type="EMBL" id="LKEV01000003">
    <property type="protein sequence ID" value="KQB86390.1"/>
    <property type="molecule type" value="Genomic_DNA"/>
</dbReference>
<proteinExistence type="predicted"/>
<dbReference type="AlphaFoldDB" id="A0A0Q0YVM6"/>
<keyword evidence="3" id="KW-1185">Reference proteome</keyword>
<dbReference type="RefSeq" id="WP_055177868.1">
    <property type="nucleotide sequence ID" value="NZ_JAUSQY010000001.1"/>
</dbReference>
<keyword evidence="1" id="KW-0812">Transmembrane</keyword>
<feature type="transmembrane region" description="Helical" evidence="1">
    <location>
        <begin position="38"/>
        <end position="56"/>
    </location>
</feature>
<reference evidence="2 3" key="1">
    <citation type="submission" date="2015-10" db="EMBL/GenBank/DDBJ databases">
        <title>Corynebacteirum lowii and Corynebacterium oculi species nova, derived from human clinical disease and and emended description of Corynebacterium mastiditis.</title>
        <authorList>
            <person name="Bernard K."/>
            <person name="Pacheco A.L."/>
            <person name="Mcdougall C."/>
            <person name="Burtx T."/>
            <person name="Weibe D."/>
            <person name="Tyler S."/>
            <person name="Olson A.B."/>
            <person name="Cnockaert M."/>
            <person name="Eguchi H."/>
            <person name="Kuwahara T."/>
            <person name="Nakayama-Imaohji H."/>
            <person name="Boudewijins M."/>
            <person name="Van Hoecke F."/>
            <person name="Bernier A.-M."/>
            <person name="Vandamme P."/>
        </authorList>
    </citation>
    <scope>NUCLEOTIDE SEQUENCE [LARGE SCALE GENOMIC DNA]</scope>
    <source>
        <strain evidence="2 3">NML 130206</strain>
    </source>
</reference>
<dbReference type="Proteomes" id="UP000050488">
    <property type="component" value="Unassembled WGS sequence"/>
</dbReference>
<dbReference type="PATRIC" id="fig|1544413.3.peg.1317"/>
<sequence length="87" mass="9203">METQKNTLVLGWVAAVLALAIGFFSWTVPDSWYGTIDYAFMAALVVLAAVSGWCAWKNRSAALAIAAVVGLLSPIIVIVASMVFIGL</sequence>